<organism evidence="1 2">
    <name type="scientific">Candidatus Woesebacteria bacterium GW2011_GWB1_38_8</name>
    <dbReference type="NCBI Taxonomy" id="1618570"/>
    <lineage>
        <taxon>Bacteria</taxon>
        <taxon>Candidatus Woeseibacteriota</taxon>
    </lineage>
</organism>
<dbReference type="AlphaFoldDB" id="A0A0G0L382"/>
<comment type="caution">
    <text evidence="1">The sequence shown here is derived from an EMBL/GenBank/DDBJ whole genome shotgun (WGS) entry which is preliminary data.</text>
</comment>
<name>A0A0G0L382_9BACT</name>
<sequence length="318" mass="36094">MRKALFFIPPFLLTILLLLFSVSDLYATTVDLRHLTFGFYREDWPVIYKDKILWLDEGIVKGYNFTEQNWFTLFEGEQPLADLYGLVGFDGRYVAYINATDENSFDVNAYDLEEGKNIVITDKSGTQWATDYDQKTVIYIDGAPCGNLIAYNLSNKNSMLITEHACYAKISGNNIVWAYGNSIYGYYLNRNEQFMITPNGAHPDIYGNNAIWLSKEEDTTFVNLKNLKTGEERVLNEAEDYGITWPAISKRYVVWGKTTSQHVAGVEGVDLITGEVFEIQDQGNHQNGVIAPQIEGNIVAWMAWRTGNGDIYAAEINK</sequence>
<accession>A0A0G0L382</accession>
<dbReference type="SUPFAM" id="SSF69304">
    <property type="entry name" value="Tricorn protease N-terminal domain"/>
    <property type="match status" value="1"/>
</dbReference>
<reference evidence="1 2" key="1">
    <citation type="journal article" date="2015" name="Nature">
        <title>rRNA introns, odd ribosomes, and small enigmatic genomes across a large radiation of phyla.</title>
        <authorList>
            <person name="Brown C.T."/>
            <person name="Hug L.A."/>
            <person name="Thomas B.C."/>
            <person name="Sharon I."/>
            <person name="Castelle C.J."/>
            <person name="Singh A."/>
            <person name="Wilkins M.J."/>
            <person name="Williams K.H."/>
            <person name="Banfield J.F."/>
        </authorList>
    </citation>
    <scope>NUCLEOTIDE SEQUENCE [LARGE SCALE GENOMIC DNA]</scope>
</reference>
<dbReference type="Proteomes" id="UP000034081">
    <property type="component" value="Unassembled WGS sequence"/>
</dbReference>
<dbReference type="EMBL" id="LBVL01000006">
    <property type="protein sequence ID" value="KKQ85477.1"/>
    <property type="molecule type" value="Genomic_DNA"/>
</dbReference>
<dbReference type="STRING" id="1618570.UT08_C0006G0060"/>
<gene>
    <name evidence="1" type="ORF">UT08_C0006G0060</name>
</gene>
<evidence type="ECO:0000313" key="2">
    <source>
        <dbReference type="Proteomes" id="UP000034081"/>
    </source>
</evidence>
<proteinExistence type="predicted"/>
<protein>
    <submittedName>
        <fullName evidence="1">Uncharacterized protein</fullName>
    </submittedName>
</protein>
<dbReference type="PANTHER" id="PTHR36842">
    <property type="entry name" value="PROTEIN TOLB HOMOLOG"/>
    <property type="match status" value="1"/>
</dbReference>
<dbReference type="PANTHER" id="PTHR36842:SF1">
    <property type="entry name" value="PROTEIN TOLB"/>
    <property type="match status" value="1"/>
</dbReference>
<evidence type="ECO:0000313" key="1">
    <source>
        <dbReference type="EMBL" id="KKQ85477.1"/>
    </source>
</evidence>